<evidence type="ECO:0000256" key="6">
    <source>
        <dbReference type="ARBA" id="ARBA00022989"/>
    </source>
</evidence>
<dbReference type="GO" id="GO:0015740">
    <property type="term" value="P:C4-dicarboxylate transport"/>
    <property type="evidence" value="ECO:0007669"/>
    <property type="project" value="TreeGrafter"/>
</dbReference>
<keyword evidence="5 9" id="KW-0812">Transmembrane</keyword>
<dbReference type="GO" id="GO:0005886">
    <property type="term" value="C:plasma membrane"/>
    <property type="evidence" value="ECO:0007669"/>
    <property type="project" value="UniProtKB-SubCell"/>
</dbReference>
<sequence>MQTDPPVLDDKGEFAVEDEAVDLSSYSFEDYLSVAFFWVLSLTVFYQFFTRYVMNDSAAWTEEIARYLLVCVVFLGAVGPVRRNSHIQIDFFYHVLPKPVMRVMSTLVDIVRIAFLSYAAWLTWQLMTRIGRQPMSVVDIPIGVVYAVVMLGFALMAVRAVGIAILHARRGYSILERPE</sequence>
<dbReference type="RefSeq" id="WP_137098698.1">
    <property type="nucleotide sequence ID" value="NZ_CP039865.1"/>
</dbReference>
<evidence type="ECO:0000256" key="7">
    <source>
        <dbReference type="ARBA" id="ARBA00023136"/>
    </source>
</evidence>
<keyword evidence="6 9" id="KW-1133">Transmembrane helix</keyword>
<feature type="transmembrane region" description="Helical" evidence="9">
    <location>
        <begin position="31"/>
        <end position="49"/>
    </location>
</feature>
<evidence type="ECO:0000256" key="1">
    <source>
        <dbReference type="ARBA" id="ARBA00004429"/>
    </source>
</evidence>
<dbReference type="EMBL" id="CP039865">
    <property type="protein sequence ID" value="QCK85364.1"/>
    <property type="molecule type" value="Genomic_DNA"/>
</dbReference>
<feature type="transmembrane region" description="Helical" evidence="9">
    <location>
        <begin position="103"/>
        <end position="124"/>
    </location>
</feature>
<dbReference type="AlphaFoldDB" id="A0A4D7QIW0"/>
<proteinExistence type="inferred from homology"/>
<comment type="subunit">
    <text evidence="9">The complex comprises the extracytoplasmic solute receptor protein and the two transmembrane proteins.</text>
</comment>
<evidence type="ECO:0000256" key="5">
    <source>
        <dbReference type="ARBA" id="ARBA00022692"/>
    </source>
</evidence>
<evidence type="ECO:0000256" key="4">
    <source>
        <dbReference type="ARBA" id="ARBA00022519"/>
    </source>
</evidence>
<dbReference type="KEGG" id="paqt:E8L99_06050"/>
<comment type="function">
    <text evidence="9">Part of the tripartite ATP-independent periplasmic (TRAP) transport system.</text>
</comment>
<feature type="transmembrane region" description="Helical" evidence="9">
    <location>
        <begin position="144"/>
        <end position="168"/>
    </location>
</feature>
<dbReference type="PANTHER" id="PTHR35011:SF11">
    <property type="entry name" value="TRAP TRANSPORTER SMALL PERMEASE PROTEIN"/>
    <property type="match status" value="1"/>
</dbReference>
<dbReference type="Pfam" id="PF04290">
    <property type="entry name" value="DctQ"/>
    <property type="match status" value="1"/>
</dbReference>
<accession>A0A4D7QIW0</accession>
<evidence type="ECO:0000259" key="10">
    <source>
        <dbReference type="Pfam" id="PF04290"/>
    </source>
</evidence>
<evidence type="ECO:0000256" key="2">
    <source>
        <dbReference type="ARBA" id="ARBA00022448"/>
    </source>
</evidence>
<organism evidence="11 12">
    <name type="scientific">Phreatobacter aquaticus</name>
    <dbReference type="NCBI Taxonomy" id="2570229"/>
    <lineage>
        <taxon>Bacteria</taxon>
        <taxon>Pseudomonadati</taxon>
        <taxon>Pseudomonadota</taxon>
        <taxon>Alphaproteobacteria</taxon>
        <taxon>Hyphomicrobiales</taxon>
        <taxon>Phreatobacteraceae</taxon>
        <taxon>Phreatobacter</taxon>
    </lineage>
</organism>
<evidence type="ECO:0000313" key="11">
    <source>
        <dbReference type="EMBL" id="QCK85364.1"/>
    </source>
</evidence>
<comment type="similarity">
    <text evidence="8 9">Belongs to the TRAP transporter small permease family.</text>
</comment>
<dbReference type="InterPro" id="IPR007387">
    <property type="entry name" value="TRAP_DctQ"/>
</dbReference>
<gene>
    <name evidence="11" type="ORF">E8L99_06050</name>
</gene>
<feature type="transmembrane region" description="Helical" evidence="9">
    <location>
        <begin position="64"/>
        <end position="82"/>
    </location>
</feature>
<protein>
    <recommendedName>
        <fullName evidence="9">TRAP transporter small permease protein</fullName>
    </recommendedName>
</protein>
<keyword evidence="3" id="KW-1003">Cell membrane</keyword>
<evidence type="ECO:0000256" key="9">
    <source>
        <dbReference type="RuleBase" id="RU369079"/>
    </source>
</evidence>
<dbReference type="Proteomes" id="UP000298588">
    <property type="component" value="Chromosome"/>
</dbReference>
<keyword evidence="12" id="KW-1185">Reference proteome</keyword>
<dbReference type="InterPro" id="IPR055348">
    <property type="entry name" value="DctQ"/>
</dbReference>
<name>A0A4D7QIW0_9HYPH</name>
<feature type="domain" description="Tripartite ATP-independent periplasmic transporters DctQ component" evidence="10">
    <location>
        <begin position="41"/>
        <end position="167"/>
    </location>
</feature>
<evidence type="ECO:0000256" key="3">
    <source>
        <dbReference type="ARBA" id="ARBA00022475"/>
    </source>
</evidence>
<dbReference type="OrthoDB" id="7843639at2"/>
<dbReference type="GO" id="GO:0022857">
    <property type="term" value="F:transmembrane transporter activity"/>
    <property type="evidence" value="ECO:0007669"/>
    <property type="project" value="UniProtKB-UniRule"/>
</dbReference>
<evidence type="ECO:0000256" key="8">
    <source>
        <dbReference type="ARBA" id="ARBA00038436"/>
    </source>
</evidence>
<reference evidence="11 12" key="1">
    <citation type="submission" date="2019-04" db="EMBL/GenBank/DDBJ databases">
        <title>Phreatobacter aquaticus sp. nov.</title>
        <authorList>
            <person name="Choi A."/>
            <person name="Baek K."/>
        </authorList>
    </citation>
    <scope>NUCLEOTIDE SEQUENCE [LARGE SCALE GENOMIC DNA]</scope>
    <source>
        <strain evidence="11 12">NMCR1094</strain>
    </source>
</reference>
<keyword evidence="7 9" id="KW-0472">Membrane</keyword>
<keyword evidence="4 9" id="KW-0997">Cell inner membrane</keyword>
<comment type="subcellular location">
    <subcellularLocation>
        <location evidence="1 9">Cell inner membrane</location>
        <topology evidence="1 9">Multi-pass membrane protein</topology>
    </subcellularLocation>
</comment>
<dbReference type="PANTHER" id="PTHR35011">
    <property type="entry name" value="2,3-DIKETO-L-GULONATE TRAP TRANSPORTER SMALL PERMEASE PROTEIN YIAM"/>
    <property type="match status" value="1"/>
</dbReference>
<evidence type="ECO:0000313" key="12">
    <source>
        <dbReference type="Proteomes" id="UP000298588"/>
    </source>
</evidence>
<keyword evidence="2 9" id="KW-0813">Transport</keyword>